<dbReference type="InterPro" id="IPR052354">
    <property type="entry name" value="Cell_Wall_Dynamics_Protein"/>
</dbReference>
<dbReference type="GO" id="GO:0016998">
    <property type="term" value="P:cell wall macromolecule catabolic process"/>
    <property type="evidence" value="ECO:0007669"/>
    <property type="project" value="InterPro"/>
</dbReference>
<protein>
    <submittedName>
        <fullName evidence="2">Putative chitinase</fullName>
    </submittedName>
</protein>
<evidence type="ECO:0000259" key="1">
    <source>
        <dbReference type="Pfam" id="PF00182"/>
    </source>
</evidence>
<dbReference type="GO" id="GO:0006032">
    <property type="term" value="P:chitin catabolic process"/>
    <property type="evidence" value="ECO:0007669"/>
    <property type="project" value="InterPro"/>
</dbReference>
<dbReference type="PANTHER" id="PTHR34408:SF1">
    <property type="entry name" value="GLYCOSYL HYDROLASE FAMILY 19 DOMAIN-CONTAINING PROTEIN HI_1415"/>
    <property type="match status" value="1"/>
</dbReference>
<dbReference type="InterPro" id="IPR000726">
    <property type="entry name" value="Glyco_hydro_19_cat"/>
</dbReference>
<dbReference type="RefSeq" id="WP_037522775.1">
    <property type="nucleotide sequence ID" value="NZ_JGVR01000058.1"/>
</dbReference>
<proteinExistence type="predicted"/>
<dbReference type="GO" id="GO:0004568">
    <property type="term" value="F:chitinase activity"/>
    <property type="evidence" value="ECO:0007669"/>
    <property type="project" value="InterPro"/>
</dbReference>
<gene>
    <name evidence="2" type="ORF">CP98_04978</name>
</gene>
<dbReference type="AlphaFoldDB" id="A0A084E6D1"/>
<dbReference type="eggNOG" id="COG3179">
    <property type="taxonomic scope" value="Bacteria"/>
</dbReference>
<dbReference type="Proteomes" id="UP000028534">
    <property type="component" value="Unassembled WGS sequence"/>
</dbReference>
<dbReference type="Gene3D" id="1.10.530.10">
    <property type="match status" value="1"/>
</dbReference>
<organism evidence="2 3">
    <name type="scientific">Sphingobium yanoikuyae</name>
    <name type="common">Sphingomonas yanoikuyae</name>
    <dbReference type="NCBI Taxonomy" id="13690"/>
    <lineage>
        <taxon>Bacteria</taxon>
        <taxon>Pseudomonadati</taxon>
        <taxon>Pseudomonadota</taxon>
        <taxon>Alphaproteobacteria</taxon>
        <taxon>Sphingomonadales</taxon>
        <taxon>Sphingomonadaceae</taxon>
        <taxon>Sphingobium</taxon>
    </lineage>
</organism>
<dbReference type="SUPFAM" id="SSF53955">
    <property type="entry name" value="Lysozyme-like"/>
    <property type="match status" value="1"/>
</dbReference>
<evidence type="ECO:0000313" key="2">
    <source>
        <dbReference type="EMBL" id="KEZ13523.1"/>
    </source>
</evidence>
<dbReference type="InterPro" id="IPR023346">
    <property type="entry name" value="Lysozyme-like_dom_sf"/>
</dbReference>
<accession>A0A084E6D1</accession>
<reference evidence="2 3" key="1">
    <citation type="submission" date="2014-03" db="EMBL/GenBank/DDBJ databases">
        <title>Genome sequence of Sphingobium yanoikuyae B1.</title>
        <authorList>
            <person name="Gan H.M."/>
            <person name="Gan H.Y."/>
            <person name="Savka M.A."/>
        </authorList>
    </citation>
    <scope>NUCLEOTIDE SEQUENCE [LARGE SCALE GENOMIC DNA]</scope>
    <source>
        <strain evidence="2 3">B1</strain>
    </source>
</reference>
<dbReference type="Pfam" id="PF00182">
    <property type="entry name" value="Glyco_hydro_19"/>
    <property type="match status" value="1"/>
</dbReference>
<evidence type="ECO:0000313" key="3">
    <source>
        <dbReference type="Proteomes" id="UP000028534"/>
    </source>
</evidence>
<sequence>METKPVQTRLKAAGHYAGKIDGDFGPLSYGGLFSYTGGAASALTRDLGKAAAEMFPRYALVTALRLAHALARWAVETRGFRVMEEDLNHSAARMVQVWPSRFPTIAAAQPYAGKPQALANKVYGGRYGNDNVNDGWRHRGRGPTQLTFEDNYRQAKALTGIDVVANPDLVSEPHTGLLVACAYWEARKINAAADVDDVTAVCRLVQGGTGGLTEQKAYLAKLKKVLV</sequence>
<dbReference type="EMBL" id="JGVR01000058">
    <property type="protein sequence ID" value="KEZ13523.1"/>
    <property type="molecule type" value="Genomic_DNA"/>
</dbReference>
<dbReference type="PANTHER" id="PTHR34408">
    <property type="entry name" value="FAMILY PROTEIN, PUTATIVE-RELATED"/>
    <property type="match status" value="1"/>
</dbReference>
<feature type="domain" description="Glycoside hydrolase family 19 catalytic" evidence="1">
    <location>
        <begin position="128"/>
        <end position="185"/>
    </location>
</feature>
<dbReference type="PATRIC" id="fig|13690.10.peg.5146"/>
<name>A0A084E6D1_SPHYA</name>
<comment type="caution">
    <text evidence="2">The sequence shown here is derived from an EMBL/GenBank/DDBJ whole genome shotgun (WGS) entry which is preliminary data.</text>
</comment>